<dbReference type="PANTHER" id="PTHR34977:SF1">
    <property type="entry name" value="UPF0337 PROTEIN YJBJ"/>
    <property type="match status" value="1"/>
</dbReference>
<dbReference type="InterPro" id="IPR036629">
    <property type="entry name" value="YjbJ_sf"/>
</dbReference>
<dbReference type="Proteomes" id="UP001267710">
    <property type="component" value="Unassembled WGS sequence"/>
</dbReference>
<dbReference type="InterPro" id="IPR008462">
    <property type="entry name" value="CsbD"/>
</dbReference>
<sequence length="72" mass="8594">MNEDRIKGNWKQFTGKIKEQWGKMTDDDLDVIAGKRDQFLGKLQERQGIAKDEAEKQLKDWQARHPDFRFDN</sequence>
<evidence type="ECO:0000313" key="3">
    <source>
        <dbReference type="EMBL" id="MDR6213308.1"/>
    </source>
</evidence>
<dbReference type="PIRSF" id="PIRSF039008">
    <property type="entry name" value="YjbJ"/>
    <property type="match status" value="1"/>
</dbReference>
<dbReference type="Pfam" id="PF05532">
    <property type="entry name" value="CsbD"/>
    <property type="match status" value="1"/>
</dbReference>
<evidence type="ECO:0000256" key="1">
    <source>
        <dbReference type="ARBA" id="ARBA00009129"/>
    </source>
</evidence>
<dbReference type="InterPro" id="IPR050423">
    <property type="entry name" value="UPF0337_stress_rsp"/>
</dbReference>
<protein>
    <submittedName>
        <fullName evidence="3">Uncharacterized protein YjbJ (UPF0337 family)</fullName>
    </submittedName>
</protein>
<dbReference type="EMBL" id="JAVIZX010000001">
    <property type="protein sequence ID" value="MDR6213308.1"/>
    <property type="molecule type" value="Genomic_DNA"/>
</dbReference>
<comment type="caution">
    <text evidence="3">The sequence shown here is derived from an EMBL/GenBank/DDBJ whole genome shotgun (WGS) entry which is preliminary data.</text>
</comment>
<evidence type="ECO:0000313" key="4">
    <source>
        <dbReference type="Proteomes" id="UP001267710"/>
    </source>
</evidence>
<feature type="domain" description="CsbD-like" evidence="2">
    <location>
        <begin position="4"/>
        <end position="56"/>
    </location>
</feature>
<dbReference type="Gene3D" id="1.10.1470.10">
    <property type="entry name" value="YjbJ"/>
    <property type="match status" value="1"/>
</dbReference>
<gene>
    <name evidence="3" type="ORF">QE399_000997</name>
</gene>
<name>A0ABU1I9T8_9BURK</name>
<organism evidence="3 4">
    <name type="scientific">Paracidovorax wautersii</name>
    <dbReference type="NCBI Taxonomy" id="1177982"/>
    <lineage>
        <taxon>Bacteria</taxon>
        <taxon>Pseudomonadati</taxon>
        <taxon>Pseudomonadota</taxon>
        <taxon>Betaproteobacteria</taxon>
        <taxon>Burkholderiales</taxon>
        <taxon>Comamonadaceae</taxon>
        <taxon>Paracidovorax</taxon>
    </lineage>
</organism>
<comment type="similarity">
    <text evidence="1">Belongs to the UPF0337 (CsbD) family.</text>
</comment>
<keyword evidence="4" id="KW-1185">Reference proteome</keyword>
<dbReference type="InterPro" id="IPR026042">
    <property type="entry name" value="YjbJ"/>
</dbReference>
<dbReference type="SUPFAM" id="SSF69047">
    <property type="entry name" value="Hypothetical protein YjbJ"/>
    <property type="match status" value="1"/>
</dbReference>
<dbReference type="PANTHER" id="PTHR34977">
    <property type="entry name" value="UPF0337 PROTEIN YJBJ"/>
    <property type="match status" value="1"/>
</dbReference>
<accession>A0ABU1I9T8</accession>
<proteinExistence type="inferred from homology"/>
<evidence type="ECO:0000259" key="2">
    <source>
        <dbReference type="Pfam" id="PF05532"/>
    </source>
</evidence>
<reference evidence="3 4" key="1">
    <citation type="submission" date="2023-08" db="EMBL/GenBank/DDBJ databases">
        <title>Functional and genomic diversity of the sorghum phyllosphere microbiome.</title>
        <authorList>
            <person name="Shade A."/>
        </authorList>
    </citation>
    <scope>NUCLEOTIDE SEQUENCE [LARGE SCALE GENOMIC DNA]</scope>
    <source>
        <strain evidence="3 4">SORGH_AS_0335</strain>
    </source>
</reference>
<dbReference type="RefSeq" id="WP_309826726.1">
    <property type="nucleotide sequence ID" value="NZ_JAVIZX010000001.1"/>
</dbReference>